<dbReference type="InterPro" id="IPR020904">
    <property type="entry name" value="Sc_DH/Rdtase_CS"/>
</dbReference>
<dbReference type="PROSITE" id="PS00061">
    <property type="entry name" value="ADH_SHORT"/>
    <property type="match status" value="1"/>
</dbReference>
<name>A0A3B0ZUX3_9ZZZZ</name>
<dbReference type="GO" id="GO:0016491">
    <property type="term" value="F:oxidoreductase activity"/>
    <property type="evidence" value="ECO:0007669"/>
    <property type="project" value="UniProtKB-KW"/>
</dbReference>
<dbReference type="Gene3D" id="3.40.50.720">
    <property type="entry name" value="NAD(P)-binding Rossmann-like Domain"/>
    <property type="match status" value="1"/>
</dbReference>
<organism evidence="3">
    <name type="scientific">hydrothermal vent metagenome</name>
    <dbReference type="NCBI Taxonomy" id="652676"/>
    <lineage>
        <taxon>unclassified sequences</taxon>
        <taxon>metagenomes</taxon>
        <taxon>ecological metagenomes</taxon>
    </lineage>
</organism>
<keyword evidence="2" id="KW-0560">Oxidoreductase</keyword>
<evidence type="ECO:0000256" key="2">
    <source>
        <dbReference type="ARBA" id="ARBA00023002"/>
    </source>
</evidence>
<dbReference type="PRINTS" id="PR00081">
    <property type="entry name" value="GDHRDH"/>
</dbReference>
<dbReference type="InterPro" id="IPR002347">
    <property type="entry name" value="SDR_fam"/>
</dbReference>
<dbReference type="PANTHER" id="PTHR42901:SF1">
    <property type="entry name" value="ALCOHOL DEHYDROGENASE"/>
    <property type="match status" value="1"/>
</dbReference>
<protein>
    <recommendedName>
        <fullName evidence="4">Short-chain dehydrogenase</fullName>
    </recommendedName>
</protein>
<comment type="similarity">
    <text evidence="1">Belongs to the short-chain dehydrogenases/reductases (SDR) family.</text>
</comment>
<dbReference type="AlphaFoldDB" id="A0A3B0ZUX3"/>
<evidence type="ECO:0000256" key="1">
    <source>
        <dbReference type="ARBA" id="ARBA00006484"/>
    </source>
</evidence>
<dbReference type="Pfam" id="PF00106">
    <property type="entry name" value="adh_short"/>
    <property type="match status" value="1"/>
</dbReference>
<evidence type="ECO:0008006" key="4">
    <source>
        <dbReference type="Google" id="ProtNLM"/>
    </source>
</evidence>
<gene>
    <name evidence="3" type="ORF">MNBD_GAMMA16-2039</name>
</gene>
<evidence type="ECO:0000313" key="3">
    <source>
        <dbReference type="EMBL" id="VAW84446.1"/>
    </source>
</evidence>
<proteinExistence type="inferred from homology"/>
<reference evidence="3" key="1">
    <citation type="submission" date="2018-06" db="EMBL/GenBank/DDBJ databases">
        <authorList>
            <person name="Zhirakovskaya E."/>
        </authorList>
    </citation>
    <scope>NUCLEOTIDE SEQUENCE</scope>
</reference>
<dbReference type="EMBL" id="UOFO01000045">
    <property type="protein sequence ID" value="VAW84446.1"/>
    <property type="molecule type" value="Genomic_DNA"/>
</dbReference>
<dbReference type="SUPFAM" id="SSF51735">
    <property type="entry name" value="NAD(P)-binding Rossmann-fold domains"/>
    <property type="match status" value="1"/>
</dbReference>
<dbReference type="CDD" id="cd05233">
    <property type="entry name" value="SDR_c"/>
    <property type="match status" value="1"/>
</dbReference>
<sequence>MIFKNKRYLVTGSRSGIGKCIAEMLLQEGAEVLGVSREDEQYEARNGYSIVKSDFSAILGLESQFKQLFIEHDDFDGLICSAGFGHFGALEQFSVKKMQQIMNVNFMSQAVLARLILPKLKKKGSGDIVFIGSEAALQGSKNGAMYCASKFALRGFAQSLRAECAKGGVRISTINPGMVQTSFFESLDFQPGEESANYIEPNDVSDAVKLILAARPDTVFDEINLSPLKKVIRPKK</sequence>
<dbReference type="PANTHER" id="PTHR42901">
    <property type="entry name" value="ALCOHOL DEHYDROGENASE"/>
    <property type="match status" value="1"/>
</dbReference>
<dbReference type="InterPro" id="IPR036291">
    <property type="entry name" value="NAD(P)-bd_dom_sf"/>
</dbReference>
<accession>A0A3B0ZUX3</accession>